<sequence length="204" mass="23971">MAIKNRLEDCLQKLLKLGRKQNGYITFESINQILGSNGNEFTINELDYLYDELNKSAIKIVDNLPEELEIKKSYKDNKKARFNEKNKKFYKKAFYRADKNKKDKILCLENAIDNLIYFWLERGFLKAEEVEGILKKCCLSVREFEEVIDFLKSKGIDIPEDLNKFRDIEAYDDYSLGTEDFDDEIYLLIEKIKVCGTLKGYHVG</sequence>
<dbReference type="Pfam" id="PF03979">
    <property type="entry name" value="Sigma70_r1_1"/>
    <property type="match status" value="1"/>
</dbReference>
<keyword evidence="3" id="KW-1185">Reference proteome</keyword>
<evidence type="ECO:0000259" key="1">
    <source>
        <dbReference type="Pfam" id="PF03979"/>
    </source>
</evidence>
<organism evidence="2 3">
    <name type="scientific">Carboxydothermus ferrireducens DSM 11255</name>
    <dbReference type="NCBI Taxonomy" id="1119529"/>
    <lineage>
        <taxon>Bacteria</taxon>
        <taxon>Bacillati</taxon>
        <taxon>Bacillota</taxon>
        <taxon>Clostridia</taxon>
        <taxon>Thermoanaerobacterales</taxon>
        <taxon>Thermoanaerobacteraceae</taxon>
        <taxon>Carboxydothermus</taxon>
    </lineage>
</organism>
<comment type="caution">
    <text evidence="2">The sequence shown here is derived from an EMBL/GenBank/DDBJ whole genome shotgun (WGS) entry which is preliminary data.</text>
</comment>
<evidence type="ECO:0000313" key="2">
    <source>
        <dbReference type="EMBL" id="NYE57526.1"/>
    </source>
</evidence>
<dbReference type="Gene3D" id="1.10.220.120">
    <property type="entry name" value="Sigma-70 factor, region 1.1"/>
    <property type="match status" value="2"/>
</dbReference>
<evidence type="ECO:0000313" key="3">
    <source>
        <dbReference type="Proteomes" id="UP000604066"/>
    </source>
</evidence>
<dbReference type="EMBL" id="JACCBS010000002">
    <property type="protein sequence ID" value="NYE57526.1"/>
    <property type="molecule type" value="Genomic_DNA"/>
</dbReference>
<accession>A0ABX2R8M0</accession>
<dbReference type="Proteomes" id="UP000604066">
    <property type="component" value="Unassembled WGS sequence"/>
</dbReference>
<reference evidence="2 3" key="1">
    <citation type="submission" date="2020-07" db="EMBL/GenBank/DDBJ databases">
        <title>Genomic Encyclopedia of Type Strains, Phase III (KMG-III): the genomes of soil and plant-associated and newly described type strains.</title>
        <authorList>
            <person name="Whitman W."/>
        </authorList>
    </citation>
    <scope>NUCLEOTIDE SEQUENCE [LARGE SCALE GENOMIC DNA]</scope>
    <source>
        <strain evidence="2 3">DSM 11255</strain>
    </source>
</reference>
<dbReference type="InterPro" id="IPR007127">
    <property type="entry name" value="RNA_pol_sigma_70_r1_1"/>
</dbReference>
<name>A0ABX2R8M0_9THEO</name>
<proteinExistence type="predicted"/>
<dbReference type="InterPro" id="IPR042189">
    <property type="entry name" value="RNA_pol_sigma_70_r1_1_sf"/>
</dbReference>
<gene>
    <name evidence="2" type="ORF">HDG70_001241</name>
</gene>
<feature type="domain" description="RNA polymerase sigma factor 70 region 1.1" evidence="1">
    <location>
        <begin position="9"/>
        <end position="78"/>
    </location>
</feature>
<dbReference type="RefSeq" id="WP_028051761.1">
    <property type="nucleotide sequence ID" value="NZ_ATYG01000009.1"/>
</dbReference>
<protein>
    <recommendedName>
        <fullName evidence="1">RNA polymerase sigma factor 70 region 1.1 domain-containing protein</fullName>
    </recommendedName>
</protein>